<dbReference type="InterPro" id="IPR036179">
    <property type="entry name" value="Ig-like_dom_sf"/>
</dbReference>
<evidence type="ECO:0000256" key="3">
    <source>
        <dbReference type="ARBA" id="ARBA00023157"/>
    </source>
</evidence>
<feature type="domain" description="Ig-like" evidence="8">
    <location>
        <begin position="512"/>
        <end position="591"/>
    </location>
</feature>
<protein>
    <submittedName>
        <fullName evidence="10">Uncharacterized protein</fullName>
    </submittedName>
</protein>
<dbReference type="Pfam" id="PF13927">
    <property type="entry name" value="Ig_3"/>
    <property type="match status" value="4"/>
</dbReference>
<reference evidence="10" key="2">
    <citation type="journal article" date="2021" name="Genome Biol. Evol.">
        <title>Developing a high-quality reference genome for a parasitic bivalve with doubly uniparental inheritance (Bivalvia: Unionida).</title>
        <authorList>
            <person name="Smith C.H."/>
        </authorList>
    </citation>
    <scope>NUCLEOTIDE SEQUENCE</scope>
    <source>
        <strain evidence="10">CHS0354</strain>
        <tissue evidence="10">Mantle</tissue>
    </source>
</reference>
<keyword evidence="11" id="KW-1185">Reference proteome</keyword>
<dbReference type="AlphaFoldDB" id="A0AAE0TCE2"/>
<keyword evidence="7" id="KW-1133">Transmembrane helix</keyword>
<evidence type="ECO:0000259" key="8">
    <source>
        <dbReference type="PROSITE" id="PS50835"/>
    </source>
</evidence>
<dbReference type="GO" id="GO:0098609">
    <property type="term" value="P:cell-cell adhesion"/>
    <property type="evidence" value="ECO:0007669"/>
    <property type="project" value="TreeGrafter"/>
</dbReference>
<dbReference type="GO" id="GO:0050839">
    <property type="term" value="F:cell adhesion molecule binding"/>
    <property type="evidence" value="ECO:0007669"/>
    <property type="project" value="TreeGrafter"/>
</dbReference>
<feature type="region of interest" description="Disordered" evidence="6">
    <location>
        <begin position="1048"/>
        <end position="1067"/>
    </location>
</feature>
<dbReference type="InterPro" id="IPR003598">
    <property type="entry name" value="Ig_sub2"/>
</dbReference>
<evidence type="ECO:0000256" key="1">
    <source>
        <dbReference type="ARBA" id="ARBA00004479"/>
    </source>
</evidence>
<dbReference type="PROSITE" id="PS50853">
    <property type="entry name" value="FN3"/>
    <property type="match status" value="1"/>
</dbReference>
<dbReference type="SUPFAM" id="SSF48726">
    <property type="entry name" value="Immunoglobulin"/>
    <property type="match status" value="6"/>
</dbReference>
<feature type="domain" description="Ig-like" evidence="8">
    <location>
        <begin position="330"/>
        <end position="409"/>
    </location>
</feature>
<evidence type="ECO:0000313" key="11">
    <source>
        <dbReference type="Proteomes" id="UP001195483"/>
    </source>
</evidence>
<dbReference type="CDD" id="cd00063">
    <property type="entry name" value="FN3"/>
    <property type="match status" value="1"/>
</dbReference>
<dbReference type="InterPro" id="IPR013783">
    <property type="entry name" value="Ig-like_fold"/>
</dbReference>
<evidence type="ECO:0000256" key="2">
    <source>
        <dbReference type="ARBA" id="ARBA00023136"/>
    </source>
</evidence>
<proteinExistence type="predicted"/>
<feature type="compositionally biased region" description="Low complexity" evidence="6">
    <location>
        <begin position="1101"/>
        <end position="1110"/>
    </location>
</feature>
<dbReference type="InterPro" id="IPR003599">
    <property type="entry name" value="Ig_sub"/>
</dbReference>
<dbReference type="SMART" id="SM00409">
    <property type="entry name" value="IG"/>
    <property type="match status" value="7"/>
</dbReference>
<evidence type="ECO:0000256" key="6">
    <source>
        <dbReference type="SAM" id="MobiDB-lite"/>
    </source>
</evidence>
<dbReference type="SMART" id="SM00408">
    <property type="entry name" value="IGc2"/>
    <property type="match status" value="5"/>
</dbReference>
<dbReference type="InterPro" id="IPR003961">
    <property type="entry name" value="FN3_dom"/>
</dbReference>
<dbReference type="PANTHER" id="PTHR11640">
    <property type="entry name" value="NEPHRIN"/>
    <property type="match status" value="1"/>
</dbReference>
<evidence type="ECO:0000259" key="9">
    <source>
        <dbReference type="PROSITE" id="PS50853"/>
    </source>
</evidence>
<feature type="domain" description="Ig-like" evidence="8">
    <location>
        <begin position="421"/>
        <end position="493"/>
    </location>
</feature>
<dbReference type="PANTHER" id="PTHR11640:SF31">
    <property type="entry name" value="IRREGULAR CHIASM C-ROUGHEST PROTEIN-RELATED"/>
    <property type="match status" value="1"/>
</dbReference>
<dbReference type="SUPFAM" id="SSF49265">
    <property type="entry name" value="Fibronectin type III"/>
    <property type="match status" value="1"/>
</dbReference>
<keyword evidence="5" id="KW-0393">Immunoglobulin domain</keyword>
<dbReference type="EMBL" id="JAEAOA010001569">
    <property type="protein sequence ID" value="KAK3607324.1"/>
    <property type="molecule type" value="Genomic_DNA"/>
</dbReference>
<evidence type="ECO:0000256" key="7">
    <source>
        <dbReference type="SAM" id="Phobius"/>
    </source>
</evidence>
<sequence>MMCFVFFPDALVTISADKLFPRDGETVNLICSIPSFILPASWIANSTGVSVTICPPSGPCQPPNDAARYTYSATSSTIGVTITSFKSVDGTFGWKCQYGTTTAVYVIKHAIPVTTVQLTDTADESLTSTLNVIRGGIAYIRCSTAPLGSRPPATFRWYSRPVNQSPVLIGNQSISSIPQSIMVPGQSASDLLISYSTLTQTGDTLYQNMYIFCEARDEMSTGNYTQSGEAQLNIVYPPVVQLSPNYPAYNVTEGTQNFVFTCKIIEANPLPKSNGYSWLHWSLVIQGQTSSSYTLPSVQKSNDGEFQCTARNDYGSGTSKSVALNVQYPPSILGLTSPYKVIEYQPLNVSCQVSSNPLPDKISWSPIGESSVQSRLYFSSVSRNKSGNYSCTAQNTMTPTAGGQQTGINTSQIQVDVLYPPSIHGLTSPYTVIEYQPLNVTCQVSSNPLPDKISWSPIGESSVQSRLYFSSVSRNKSGNYSCIAQNTMTPTVGGQQTGMNTSQIQVDVMYPPSIQGLISPYKVIEYQPLNVTCEVISNPPPDQISWSPVGESSVPSRLYFHSMSRNKSGNYICTAQNTMTPTVGRQQTGMSTRQIQVDVMYPPSLKELTSPYKVIEYQPLNVTCQVSSNPPPDKISWSPIGESSVPSRLYFSTVSRNKSGTYSCTAQNTMTPTAGGQQTGMATSQIQVDVLYPATITEFLAKDNITEIMENSTFHLYCHVDSNPYSVISLTFGDVLISMIRDSFELAYSATAGCLNAGKYICSATNSIMNGVTMSADINLKVQCHPRLDFQKNISVEYYRALNDNITLEVSIIAYPEPTNIMWFHRAAETDLWERVLNQSFSSTGLHSDISVHLGSQRDFGHYLVNMSNSFGIYELVFHVIPESVPGIPTDFSITDRSYDSITLEWIPGFWGGYTQNFTIEYRLYPHGTWMYRDSILEDTNTEKHSFTVNGLQQKTTYEFRMYARNKIGLSNTTQVINTTTSEVMQGPPELQIGLIAGGVASGAIVAVICIILVIILLRRRNQENKEGTPLELEGSSRNVNKRESGLVDNPVYETSDPRVGPSTSKGTTVTEYAAVVKPKKKVNLVEDPSKLYAQVDKTNKNGNKGAAKGKQGKGSRGEIYQNVDLGVKSTNAGHKYENSRVEACDENVYENPGTITSNNPMLNKDGLLYADLMLDPPTTRNGKVVVRGIENCTEYAEIAYGKTGKPLPESEEEKDDGGGKTEETR</sequence>
<evidence type="ECO:0000256" key="4">
    <source>
        <dbReference type="ARBA" id="ARBA00023180"/>
    </source>
</evidence>
<dbReference type="InterPro" id="IPR007110">
    <property type="entry name" value="Ig-like_dom"/>
</dbReference>
<keyword evidence="7" id="KW-0812">Transmembrane</keyword>
<dbReference type="Gene3D" id="2.60.40.10">
    <property type="entry name" value="Immunoglobulins"/>
    <property type="match status" value="8"/>
</dbReference>
<feature type="compositionally biased region" description="Basic and acidic residues" evidence="6">
    <location>
        <begin position="1217"/>
        <end position="1226"/>
    </location>
</feature>
<reference evidence="10" key="1">
    <citation type="journal article" date="2021" name="Genome Biol. Evol.">
        <title>A High-Quality Reference Genome for a Parasitic Bivalve with Doubly Uniparental Inheritance (Bivalvia: Unionida).</title>
        <authorList>
            <person name="Smith C.H."/>
        </authorList>
    </citation>
    <scope>NUCLEOTIDE SEQUENCE</scope>
    <source>
        <strain evidence="10">CHS0354</strain>
    </source>
</reference>
<keyword evidence="2 7" id="KW-0472">Membrane</keyword>
<dbReference type="GO" id="GO:0005911">
    <property type="term" value="C:cell-cell junction"/>
    <property type="evidence" value="ECO:0007669"/>
    <property type="project" value="TreeGrafter"/>
</dbReference>
<dbReference type="PROSITE" id="PS50835">
    <property type="entry name" value="IG_LIKE"/>
    <property type="match status" value="5"/>
</dbReference>
<feature type="region of interest" description="Disordered" evidence="6">
    <location>
        <begin position="1201"/>
        <end position="1226"/>
    </location>
</feature>
<dbReference type="CDD" id="cd00096">
    <property type="entry name" value="Ig"/>
    <property type="match status" value="2"/>
</dbReference>
<name>A0AAE0TCE2_9BIVA</name>
<reference evidence="10" key="3">
    <citation type="submission" date="2023-05" db="EMBL/GenBank/DDBJ databases">
        <authorList>
            <person name="Smith C.H."/>
        </authorList>
    </citation>
    <scope>NUCLEOTIDE SEQUENCE</scope>
    <source>
        <strain evidence="10">CHS0354</strain>
        <tissue evidence="10">Mantle</tissue>
    </source>
</reference>
<feature type="domain" description="Ig-like" evidence="8">
    <location>
        <begin position="237"/>
        <end position="325"/>
    </location>
</feature>
<feature type="domain" description="Ig-like" evidence="8">
    <location>
        <begin position="603"/>
        <end position="684"/>
    </location>
</feature>
<feature type="transmembrane region" description="Helical" evidence="7">
    <location>
        <begin position="993"/>
        <end position="1018"/>
    </location>
</feature>
<dbReference type="Pfam" id="PF00041">
    <property type="entry name" value="fn3"/>
    <property type="match status" value="1"/>
</dbReference>
<evidence type="ECO:0000313" key="10">
    <source>
        <dbReference type="EMBL" id="KAK3607324.1"/>
    </source>
</evidence>
<gene>
    <name evidence="10" type="ORF">CHS0354_026220</name>
</gene>
<comment type="caution">
    <text evidence="10">The sequence shown here is derived from an EMBL/GenBank/DDBJ whole genome shotgun (WGS) entry which is preliminary data.</text>
</comment>
<keyword evidence="3" id="KW-1015">Disulfide bond</keyword>
<dbReference type="InterPro" id="IPR051275">
    <property type="entry name" value="Cell_adhesion_signaling"/>
</dbReference>
<feature type="region of interest" description="Disordered" evidence="6">
    <location>
        <begin position="1098"/>
        <end position="1117"/>
    </location>
</feature>
<organism evidence="10 11">
    <name type="scientific">Potamilus streckersoni</name>
    <dbReference type="NCBI Taxonomy" id="2493646"/>
    <lineage>
        <taxon>Eukaryota</taxon>
        <taxon>Metazoa</taxon>
        <taxon>Spiralia</taxon>
        <taxon>Lophotrochozoa</taxon>
        <taxon>Mollusca</taxon>
        <taxon>Bivalvia</taxon>
        <taxon>Autobranchia</taxon>
        <taxon>Heteroconchia</taxon>
        <taxon>Palaeoheterodonta</taxon>
        <taxon>Unionida</taxon>
        <taxon>Unionoidea</taxon>
        <taxon>Unionidae</taxon>
        <taxon>Ambleminae</taxon>
        <taxon>Lampsilini</taxon>
        <taxon>Potamilus</taxon>
    </lineage>
</organism>
<dbReference type="GO" id="GO:0005886">
    <property type="term" value="C:plasma membrane"/>
    <property type="evidence" value="ECO:0007669"/>
    <property type="project" value="TreeGrafter"/>
</dbReference>
<accession>A0AAE0TCE2</accession>
<evidence type="ECO:0000256" key="5">
    <source>
        <dbReference type="ARBA" id="ARBA00023319"/>
    </source>
</evidence>
<comment type="subcellular location">
    <subcellularLocation>
        <location evidence="1">Membrane</location>
        <topology evidence="1">Single-pass type I membrane protein</topology>
    </subcellularLocation>
</comment>
<keyword evidence="4" id="KW-0325">Glycoprotein</keyword>
<dbReference type="InterPro" id="IPR036116">
    <property type="entry name" value="FN3_sf"/>
</dbReference>
<dbReference type="Pfam" id="PF13895">
    <property type="entry name" value="Ig_2"/>
    <property type="match status" value="1"/>
</dbReference>
<dbReference type="Proteomes" id="UP001195483">
    <property type="component" value="Unassembled WGS sequence"/>
</dbReference>
<dbReference type="SMART" id="SM00060">
    <property type="entry name" value="FN3"/>
    <property type="match status" value="1"/>
</dbReference>
<feature type="domain" description="Fibronectin type-III" evidence="9">
    <location>
        <begin position="888"/>
        <end position="984"/>
    </location>
</feature>